<dbReference type="Proteomes" id="UP000604825">
    <property type="component" value="Unassembled WGS sequence"/>
</dbReference>
<gene>
    <name evidence="1" type="ORF">NCGR_LOCUS45995</name>
</gene>
<name>A0A811QX32_9POAL</name>
<dbReference type="AlphaFoldDB" id="A0A811QX32"/>
<proteinExistence type="predicted"/>
<keyword evidence="2" id="KW-1185">Reference proteome</keyword>
<dbReference type="EMBL" id="CAJGYO010000012">
    <property type="protein sequence ID" value="CAD6262659.1"/>
    <property type="molecule type" value="Genomic_DNA"/>
</dbReference>
<evidence type="ECO:0000313" key="2">
    <source>
        <dbReference type="Proteomes" id="UP000604825"/>
    </source>
</evidence>
<sequence>MASTAAISSASTVRCLPLIDCPKCKIKVVRRKSKAGNVYYKCPNNFLNDDTFKEYWFEDQYLEYLRANHPNLLEGVEVDFVQPTAFALAVLGAPVGTEQNSDRMVEMLDMKVQITD</sequence>
<organism evidence="1 2">
    <name type="scientific">Miscanthus lutarioriparius</name>
    <dbReference type="NCBI Taxonomy" id="422564"/>
    <lineage>
        <taxon>Eukaryota</taxon>
        <taxon>Viridiplantae</taxon>
        <taxon>Streptophyta</taxon>
        <taxon>Embryophyta</taxon>
        <taxon>Tracheophyta</taxon>
        <taxon>Spermatophyta</taxon>
        <taxon>Magnoliopsida</taxon>
        <taxon>Liliopsida</taxon>
        <taxon>Poales</taxon>
        <taxon>Poaceae</taxon>
        <taxon>PACMAD clade</taxon>
        <taxon>Panicoideae</taxon>
        <taxon>Andropogonodae</taxon>
        <taxon>Andropogoneae</taxon>
        <taxon>Saccharinae</taxon>
        <taxon>Miscanthus</taxon>
    </lineage>
</organism>
<comment type="caution">
    <text evidence="1">The sequence shown here is derived from an EMBL/GenBank/DDBJ whole genome shotgun (WGS) entry which is preliminary data.</text>
</comment>
<protein>
    <submittedName>
        <fullName evidence="1">Uncharacterized protein</fullName>
    </submittedName>
</protein>
<evidence type="ECO:0000313" key="1">
    <source>
        <dbReference type="EMBL" id="CAD6262659.1"/>
    </source>
</evidence>
<dbReference type="OrthoDB" id="695870at2759"/>
<accession>A0A811QX32</accession>
<reference evidence="1" key="1">
    <citation type="submission" date="2020-10" db="EMBL/GenBank/DDBJ databases">
        <authorList>
            <person name="Han B."/>
            <person name="Lu T."/>
            <person name="Zhao Q."/>
            <person name="Huang X."/>
            <person name="Zhao Y."/>
        </authorList>
    </citation>
    <scope>NUCLEOTIDE SEQUENCE</scope>
</reference>